<reference evidence="3 4" key="1">
    <citation type="submission" date="2025-04" db="UniProtKB">
        <authorList>
            <consortium name="RefSeq"/>
        </authorList>
    </citation>
    <scope>IDENTIFICATION</scope>
</reference>
<dbReference type="RefSeq" id="XP_033799184.1">
    <property type="nucleotide sequence ID" value="XM_033943293.1"/>
</dbReference>
<dbReference type="KEGG" id="gsh:117359881"/>
<accession>A0A6P8QPY9</accession>
<evidence type="ECO:0000256" key="1">
    <source>
        <dbReference type="SAM" id="MobiDB-lite"/>
    </source>
</evidence>
<dbReference type="CTD" id="219793"/>
<proteinExistence type="predicted"/>
<evidence type="ECO:0000313" key="4">
    <source>
        <dbReference type="RefSeq" id="XP_033799185.1"/>
    </source>
</evidence>
<evidence type="ECO:0000313" key="2">
    <source>
        <dbReference type="Proteomes" id="UP000515159"/>
    </source>
</evidence>
<evidence type="ECO:0000313" key="3">
    <source>
        <dbReference type="RefSeq" id="XP_033799184.1"/>
    </source>
</evidence>
<organism evidence="2 3">
    <name type="scientific">Geotrypetes seraphini</name>
    <name type="common">Gaboon caecilian</name>
    <name type="synonym">Caecilia seraphini</name>
    <dbReference type="NCBI Taxonomy" id="260995"/>
    <lineage>
        <taxon>Eukaryota</taxon>
        <taxon>Metazoa</taxon>
        <taxon>Chordata</taxon>
        <taxon>Craniata</taxon>
        <taxon>Vertebrata</taxon>
        <taxon>Euteleostomi</taxon>
        <taxon>Amphibia</taxon>
        <taxon>Gymnophiona</taxon>
        <taxon>Geotrypetes</taxon>
    </lineage>
</organism>
<dbReference type="GeneID" id="117359881"/>
<dbReference type="OrthoDB" id="9982103at2759"/>
<keyword evidence="2" id="KW-1185">Reference proteome</keyword>
<dbReference type="InterPro" id="IPR037394">
    <property type="entry name" value="TBATA-like"/>
</dbReference>
<protein>
    <submittedName>
        <fullName evidence="3 4">Protein TBATA</fullName>
    </submittedName>
</protein>
<dbReference type="PANTHER" id="PTHR33772">
    <property type="entry name" value="THYMUS, BRAIN AND TESTES-ASSOCIATED"/>
    <property type="match status" value="1"/>
</dbReference>
<name>A0A6P8QPY9_GEOSA</name>
<dbReference type="AlphaFoldDB" id="A0A6P8QPY9"/>
<feature type="region of interest" description="Disordered" evidence="1">
    <location>
        <begin position="329"/>
        <end position="378"/>
    </location>
</feature>
<dbReference type="Proteomes" id="UP000515159">
    <property type="component" value="Chromosome 4"/>
</dbReference>
<sequence>MATETAVNSNELALQKLKLKDEHTCFKEQMENLKNPVSGPFKSKEIPFVAKNTETMTYNTPLRFAVETPRTRSKSSSRFGNLSHHSFFSRHNPHPHRVTHMQGLNGIPICIVNDELDFSSTLPPHPMMRSQLPINILGVPSTQMPIGDPHGNLIPHFKGASTLSEAWREELRELAVKVCATPPVEAEQMEVEEPRRTTRYSAETGRIIPPPTRALTRHASRKTHRNNARNKGINTNLLFQDQELVVLELLCQILQTDSLSAVQKWLLLARQREKDYVMGMIQTAVANMQFESHPVGKAVEERLYSQASQNSHRPFYRDQPLGKNMLNSKLHQRQKQEPIPEEEKPEHIGTAEVLQIHSTEDEKPEKPNSAMTPQPASN</sequence>
<feature type="compositionally biased region" description="Basic and acidic residues" evidence="1">
    <location>
        <begin position="334"/>
        <end position="349"/>
    </location>
</feature>
<gene>
    <name evidence="3 4" type="primary">TBATA</name>
</gene>
<dbReference type="Pfam" id="PF15256">
    <property type="entry name" value="SPATIAL"/>
    <property type="match status" value="1"/>
</dbReference>
<dbReference type="RefSeq" id="XP_033799185.1">
    <property type="nucleotide sequence ID" value="XM_033943294.1"/>
</dbReference>
<dbReference type="PANTHER" id="PTHR33772:SF1">
    <property type="entry name" value="PROTEIN TBATA"/>
    <property type="match status" value="1"/>
</dbReference>
<feature type="compositionally biased region" description="Polar residues" evidence="1">
    <location>
        <begin position="369"/>
        <end position="378"/>
    </location>
</feature>